<name>A0A1S8X1X9_OPIVI</name>
<accession>A0A1S8X1X9</accession>
<feature type="domain" description="CS" evidence="3">
    <location>
        <begin position="52"/>
        <end position="144"/>
    </location>
</feature>
<reference evidence="4 5" key="1">
    <citation type="submission" date="2015-03" db="EMBL/GenBank/DDBJ databases">
        <title>Draft genome of the nematode, Opisthorchis viverrini.</title>
        <authorList>
            <person name="Mitreva M."/>
        </authorList>
    </citation>
    <scope>NUCLEOTIDE SEQUENCE [LARGE SCALE GENOMIC DNA]</scope>
    <source>
        <strain evidence="4">Khon Kaen</strain>
    </source>
</reference>
<dbReference type="PROSITE" id="PS51203">
    <property type="entry name" value="CS"/>
    <property type="match status" value="1"/>
</dbReference>
<evidence type="ECO:0000313" key="4">
    <source>
        <dbReference type="EMBL" id="OON20724.1"/>
    </source>
</evidence>
<keyword evidence="5" id="KW-1185">Reference proteome</keyword>
<dbReference type="Pfam" id="PF04969">
    <property type="entry name" value="CS"/>
    <property type="match status" value="1"/>
</dbReference>
<dbReference type="InterPro" id="IPR007052">
    <property type="entry name" value="CS_dom"/>
</dbReference>
<proteinExistence type="predicted"/>
<dbReference type="Proteomes" id="UP000243686">
    <property type="component" value="Unassembled WGS sequence"/>
</dbReference>
<evidence type="ECO:0000259" key="2">
    <source>
        <dbReference type="PROSITE" id="PS50174"/>
    </source>
</evidence>
<organism evidence="4 5">
    <name type="scientific">Opisthorchis viverrini</name>
    <name type="common">Southeast Asian liver fluke</name>
    <dbReference type="NCBI Taxonomy" id="6198"/>
    <lineage>
        <taxon>Eukaryota</taxon>
        <taxon>Metazoa</taxon>
        <taxon>Spiralia</taxon>
        <taxon>Lophotrochozoa</taxon>
        <taxon>Platyhelminthes</taxon>
        <taxon>Trematoda</taxon>
        <taxon>Digenea</taxon>
        <taxon>Opisthorchiida</taxon>
        <taxon>Opisthorchiata</taxon>
        <taxon>Opisthorchiidae</taxon>
        <taxon>Opisthorchis</taxon>
    </lineage>
</organism>
<sequence length="449" mass="49875">MYERQLRLSWLSMMGTPSTDYFVLTAVITVLTGGCKIPSSSAFNDRANLVTVPCPWGKWWQTTGEVFVEVSLDAGTSAKEINCHITPSHIECIHQKVGPLLSGSLWRKVKSQECFWTIEDNQRLLICLTKAARDLPDCLWEAIVVGQPELDEVTRDQIERQFTLERLQMENPGMDFSDATISGICRNVEPSENCSTLLKRHFIHGGQLDSQSTDTSAEPERGATLKPGISGPEARTFYESVVHSDPPAEPIQCCDKNPACAVCGSQLSENSDLTLHLSSMAHQVAELRTKPIRPSPFVIPPSNVGYRLLRRMGWADSATVDDEDDGVSTTDHPRNSDVSKRNLELPSSAGGLGSRGQGRRFPVATVLKRDRLGLGISSTKKVAKVTHFPAHDITAVHTVFRKSDRGSKSVKLDRRLQASNVKRDKAREKRIRDQLNLNDEQLSIMYPQN</sequence>
<dbReference type="EMBL" id="KV892480">
    <property type="protein sequence ID" value="OON20724.1"/>
    <property type="molecule type" value="Genomic_DNA"/>
</dbReference>
<dbReference type="InterPro" id="IPR008978">
    <property type="entry name" value="HSP20-like_chaperone"/>
</dbReference>
<dbReference type="InterPro" id="IPR013087">
    <property type="entry name" value="Znf_C2H2_type"/>
</dbReference>
<dbReference type="Gene3D" id="2.60.40.790">
    <property type="match status" value="1"/>
</dbReference>
<dbReference type="InterPro" id="IPR039146">
    <property type="entry name" value="GPANK1"/>
</dbReference>
<dbReference type="PANTHER" id="PTHR20923:SF1">
    <property type="entry name" value="G PATCH DOMAIN AND ANKYRIN REPEAT-CONTAINING PROTEIN 1"/>
    <property type="match status" value="1"/>
</dbReference>
<dbReference type="InterPro" id="IPR000467">
    <property type="entry name" value="G_patch_dom"/>
</dbReference>
<dbReference type="PANTHER" id="PTHR20923">
    <property type="entry name" value="BAT4 PROTEIN-RELATED"/>
    <property type="match status" value="1"/>
</dbReference>
<feature type="region of interest" description="Disordered" evidence="1">
    <location>
        <begin position="319"/>
        <end position="358"/>
    </location>
</feature>
<evidence type="ECO:0000259" key="3">
    <source>
        <dbReference type="PROSITE" id="PS51203"/>
    </source>
</evidence>
<feature type="region of interest" description="Disordered" evidence="1">
    <location>
        <begin position="208"/>
        <end position="230"/>
    </location>
</feature>
<protein>
    <submittedName>
        <fullName evidence="4">CS domain protein</fullName>
    </submittedName>
</protein>
<dbReference type="PROSITE" id="PS51257">
    <property type="entry name" value="PROKAR_LIPOPROTEIN"/>
    <property type="match status" value="1"/>
</dbReference>
<dbReference type="PROSITE" id="PS50174">
    <property type="entry name" value="G_PATCH"/>
    <property type="match status" value="1"/>
</dbReference>
<dbReference type="PROSITE" id="PS00028">
    <property type="entry name" value="ZINC_FINGER_C2H2_1"/>
    <property type="match status" value="1"/>
</dbReference>
<dbReference type="SUPFAM" id="SSF49764">
    <property type="entry name" value="HSP20-like chaperones"/>
    <property type="match status" value="1"/>
</dbReference>
<dbReference type="GO" id="GO:0003676">
    <property type="term" value="F:nucleic acid binding"/>
    <property type="evidence" value="ECO:0007669"/>
    <property type="project" value="InterPro"/>
</dbReference>
<dbReference type="SMART" id="SM00443">
    <property type="entry name" value="G_patch"/>
    <property type="match status" value="1"/>
</dbReference>
<evidence type="ECO:0000313" key="5">
    <source>
        <dbReference type="Proteomes" id="UP000243686"/>
    </source>
</evidence>
<dbReference type="Gene3D" id="1.20.5.740">
    <property type="entry name" value="Single helix bin"/>
    <property type="match status" value="1"/>
</dbReference>
<feature type="domain" description="G-patch" evidence="2">
    <location>
        <begin position="301"/>
        <end position="379"/>
    </location>
</feature>
<dbReference type="AlphaFoldDB" id="A0A1S8X1X9"/>
<evidence type="ECO:0000256" key="1">
    <source>
        <dbReference type="SAM" id="MobiDB-lite"/>
    </source>
</evidence>
<feature type="compositionally biased region" description="Basic and acidic residues" evidence="1">
    <location>
        <begin position="331"/>
        <end position="343"/>
    </location>
</feature>
<gene>
    <name evidence="4" type="ORF">X801_03390</name>
</gene>